<feature type="region of interest" description="Disordered" evidence="1">
    <location>
        <begin position="31"/>
        <end position="59"/>
    </location>
</feature>
<evidence type="ECO:0000313" key="3">
    <source>
        <dbReference type="Proteomes" id="UP000237105"/>
    </source>
</evidence>
<gene>
    <name evidence="2" type="ORF">PanWU01x14_284280</name>
</gene>
<feature type="non-terminal residue" evidence="2">
    <location>
        <position position="1"/>
    </location>
</feature>
<dbReference type="EMBL" id="JXTB01000399">
    <property type="protein sequence ID" value="PON42121.1"/>
    <property type="molecule type" value="Genomic_DNA"/>
</dbReference>
<organism evidence="2 3">
    <name type="scientific">Parasponia andersonii</name>
    <name type="common">Sponia andersonii</name>
    <dbReference type="NCBI Taxonomy" id="3476"/>
    <lineage>
        <taxon>Eukaryota</taxon>
        <taxon>Viridiplantae</taxon>
        <taxon>Streptophyta</taxon>
        <taxon>Embryophyta</taxon>
        <taxon>Tracheophyta</taxon>
        <taxon>Spermatophyta</taxon>
        <taxon>Magnoliopsida</taxon>
        <taxon>eudicotyledons</taxon>
        <taxon>Gunneridae</taxon>
        <taxon>Pentapetalae</taxon>
        <taxon>rosids</taxon>
        <taxon>fabids</taxon>
        <taxon>Rosales</taxon>
        <taxon>Cannabaceae</taxon>
        <taxon>Parasponia</taxon>
    </lineage>
</organism>
<sequence>LVTNSLFIKNLMLSSIIFNKLHDSLLRQNKEYSSPKLSTGGAKRRLINNDGEFPSCNTSKKSRIDNVEEETNKNMDSASPGARTADQHEYTMLECTGTMESLYITNLTGFGP</sequence>
<dbReference type="AlphaFoldDB" id="A0A2P5B043"/>
<proteinExistence type="predicted"/>
<evidence type="ECO:0000313" key="2">
    <source>
        <dbReference type="EMBL" id="PON42121.1"/>
    </source>
</evidence>
<dbReference type="Proteomes" id="UP000237105">
    <property type="component" value="Unassembled WGS sequence"/>
</dbReference>
<accession>A0A2P5B043</accession>
<name>A0A2P5B043_PARAD</name>
<protein>
    <submittedName>
        <fullName evidence="2">Uncharacterized protein</fullName>
    </submittedName>
</protein>
<keyword evidence="3" id="KW-1185">Reference proteome</keyword>
<comment type="caution">
    <text evidence="2">The sequence shown here is derived from an EMBL/GenBank/DDBJ whole genome shotgun (WGS) entry which is preliminary data.</text>
</comment>
<evidence type="ECO:0000256" key="1">
    <source>
        <dbReference type="SAM" id="MobiDB-lite"/>
    </source>
</evidence>
<reference evidence="3" key="1">
    <citation type="submission" date="2016-06" db="EMBL/GenBank/DDBJ databases">
        <title>Parallel loss of symbiosis genes in relatives of nitrogen-fixing non-legume Parasponia.</title>
        <authorList>
            <person name="Van Velzen R."/>
            <person name="Holmer R."/>
            <person name="Bu F."/>
            <person name="Rutten L."/>
            <person name="Van Zeijl A."/>
            <person name="Liu W."/>
            <person name="Santuari L."/>
            <person name="Cao Q."/>
            <person name="Sharma T."/>
            <person name="Shen D."/>
            <person name="Roswanjaya Y."/>
            <person name="Wardhani T."/>
            <person name="Kalhor M.S."/>
            <person name="Jansen J."/>
            <person name="Van den Hoogen J."/>
            <person name="Gungor B."/>
            <person name="Hartog M."/>
            <person name="Hontelez J."/>
            <person name="Verver J."/>
            <person name="Yang W.-C."/>
            <person name="Schijlen E."/>
            <person name="Repin R."/>
            <person name="Schilthuizen M."/>
            <person name="Schranz E."/>
            <person name="Heidstra R."/>
            <person name="Miyata K."/>
            <person name="Fedorova E."/>
            <person name="Kohlen W."/>
            <person name="Bisseling T."/>
            <person name="Smit S."/>
            <person name="Geurts R."/>
        </authorList>
    </citation>
    <scope>NUCLEOTIDE SEQUENCE [LARGE SCALE GENOMIC DNA]</scope>
    <source>
        <strain evidence="3">cv. WU1-14</strain>
    </source>
</reference>